<dbReference type="Pfam" id="PF10431">
    <property type="entry name" value="ClpB_D2-small"/>
    <property type="match status" value="1"/>
</dbReference>
<keyword evidence="2" id="KW-0067">ATP-binding</keyword>
<dbReference type="InterPro" id="IPR027417">
    <property type="entry name" value="P-loop_NTPase"/>
</dbReference>
<dbReference type="PRINTS" id="PR00300">
    <property type="entry name" value="CLPPROTEASEA"/>
</dbReference>
<evidence type="ECO:0000259" key="6">
    <source>
        <dbReference type="SMART" id="SM00382"/>
    </source>
</evidence>
<dbReference type="Pfam" id="PF07724">
    <property type="entry name" value="AAA_2"/>
    <property type="match status" value="1"/>
</dbReference>
<accession>A0A2H0WSM3</accession>
<keyword evidence="5" id="KW-0812">Transmembrane</keyword>
<dbReference type="GO" id="GO:0005737">
    <property type="term" value="C:cytoplasm"/>
    <property type="evidence" value="ECO:0007669"/>
    <property type="project" value="TreeGrafter"/>
</dbReference>
<proteinExistence type="predicted"/>
<dbReference type="SMART" id="SM01086">
    <property type="entry name" value="ClpB_D2-small"/>
    <property type="match status" value="1"/>
</dbReference>
<dbReference type="InterPro" id="IPR041546">
    <property type="entry name" value="ClpA/ClpB_AAA_lid"/>
</dbReference>
<name>A0A2H0WSM3_9BACT</name>
<reference evidence="9" key="1">
    <citation type="submission" date="2017-09" db="EMBL/GenBank/DDBJ databases">
        <title>Depth-based differentiation of microbial function through sediment-hosted aquifers and enrichment of novel symbionts in the deep terrestrial subsurface.</title>
        <authorList>
            <person name="Probst A.J."/>
            <person name="Ladd B."/>
            <person name="Jarett J.K."/>
            <person name="Geller-Mcgrath D.E."/>
            <person name="Sieber C.M.K."/>
            <person name="Emerson J.B."/>
            <person name="Anantharaman K."/>
            <person name="Thomas B.C."/>
            <person name="Malmstrom R."/>
            <person name="Stieglmeier M."/>
            <person name="Klingl A."/>
            <person name="Woyke T."/>
            <person name="Ryan C.M."/>
            <person name="Banfield J.F."/>
        </authorList>
    </citation>
    <scope>NUCLEOTIDE SEQUENCE [LARGE SCALE GENOMIC DNA]</scope>
</reference>
<feature type="coiled-coil region" evidence="4">
    <location>
        <begin position="199"/>
        <end position="226"/>
    </location>
</feature>
<dbReference type="PANTHER" id="PTHR11638:SF175">
    <property type="entry name" value="ATP-DEPENDENT CLP PROTEASE, ATP-BINDING SUBUNIT CLPC"/>
    <property type="match status" value="1"/>
</dbReference>
<dbReference type="GO" id="GO:0005524">
    <property type="term" value="F:ATP binding"/>
    <property type="evidence" value="ECO:0007669"/>
    <property type="project" value="UniProtKB-KW"/>
</dbReference>
<dbReference type="GO" id="GO:0034605">
    <property type="term" value="P:cellular response to heat"/>
    <property type="evidence" value="ECO:0007669"/>
    <property type="project" value="TreeGrafter"/>
</dbReference>
<dbReference type="AlphaFoldDB" id="A0A2H0WSM3"/>
<evidence type="ECO:0000256" key="2">
    <source>
        <dbReference type="ARBA" id="ARBA00022840"/>
    </source>
</evidence>
<keyword evidence="1" id="KW-0547">Nucleotide-binding</keyword>
<dbReference type="Pfam" id="PF17871">
    <property type="entry name" value="AAA_lid_9"/>
    <property type="match status" value="1"/>
</dbReference>
<feature type="domain" description="Clp ATPase C-terminal" evidence="7">
    <location>
        <begin position="664"/>
        <end position="746"/>
    </location>
</feature>
<keyword evidence="4" id="KW-0175">Coiled coil</keyword>
<keyword evidence="3" id="KW-0143">Chaperone</keyword>
<evidence type="ECO:0000256" key="5">
    <source>
        <dbReference type="SAM" id="Phobius"/>
    </source>
</evidence>
<dbReference type="SUPFAM" id="SSF52540">
    <property type="entry name" value="P-loop containing nucleoside triphosphate hydrolases"/>
    <property type="match status" value="2"/>
</dbReference>
<keyword evidence="5" id="KW-1133">Transmembrane helix</keyword>
<gene>
    <name evidence="8" type="ORF">COT62_02610</name>
</gene>
<evidence type="ECO:0000313" key="8">
    <source>
        <dbReference type="EMBL" id="PIS15627.1"/>
    </source>
</evidence>
<dbReference type="Gene3D" id="1.10.8.60">
    <property type="match status" value="2"/>
</dbReference>
<dbReference type="SMART" id="SM00382">
    <property type="entry name" value="AAA"/>
    <property type="match status" value="2"/>
</dbReference>
<sequence length="746" mass="85917">MDENFFSFSKKTLRSFFEFLANILIFIPYYFSVNTLVKTLFHPWKNLISRKATVGFSLSEWFGRLGFDLISIFIGFSMRLCVLGIYLVFQILFLFLFPFFILMELALLPVFYVFSFFKKTTTDEKNIQLERFLSTHLMVPENRERVVNWFEELYQNTINESRWWTTHNLFSIPPVARDWALGYTPTLDPYVFDLTSTDYQKKLRNVVNREKEINEIERTLSKSEEANVLIVGEEGVGKHTIVDALAKRIYEGKTNQLLMYKRVLKLNMEKILTQYTDQKQREEFFGELLKEAADAKNVILLIDDMEKYIFVGEGRVDLSIPLQTYAKSSFLQILGITDSFSYQKFVFPNEAVNRLFQKIDVYEVPPEEAEHIMLLKTPLFEKRYNVTIPYETVKNTIDKSNYYITYIPFPEKAVDLLDSACVYTKQSSNRTQVLPEAVDKILTEQTHIPTTITAQTKERLLNLQHELQTTIIDQEEAVEKLSSSLKRAFLLIGKRKKPLATFLFLGPTGVGKTETAKSIARIFFGSETYLIRFDMSLYQSKNDIPNLIGSSETNTPGLLTKAIREKPYGVLLLDEIEKANEDLLNIFLTLLDEGYITDGSGKRVDCKNLVIIATSNAGSSLFCSVPENGPSPDYNSITNYLIEQKIFAPEFLNRFDGIIVYKMLSKESIFKIAKQMVGKIQEDIKKLYNVTVVVSDAYVRKLVDAKYDEKFGARDMERVISEGIENTVSQQILENTAKSGDTINLT</sequence>
<dbReference type="InterPro" id="IPR003593">
    <property type="entry name" value="AAA+_ATPase"/>
</dbReference>
<comment type="caution">
    <text evidence="8">The sequence shown here is derived from an EMBL/GenBank/DDBJ whole genome shotgun (WGS) entry which is preliminary data.</text>
</comment>
<dbReference type="CDD" id="cd00009">
    <property type="entry name" value="AAA"/>
    <property type="match status" value="1"/>
</dbReference>
<dbReference type="GO" id="GO:0016887">
    <property type="term" value="F:ATP hydrolysis activity"/>
    <property type="evidence" value="ECO:0007669"/>
    <property type="project" value="InterPro"/>
</dbReference>
<feature type="domain" description="AAA+ ATPase" evidence="6">
    <location>
        <begin position="498"/>
        <end position="664"/>
    </location>
</feature>
<dbReference type="InterPro" id="IPR003959">
    <property type="entry name" value="ATPase_AAA_core"/>
</dbReference>
<dbReference type="InterPro" id="IPR019489">
    <property type="entry name" value="Clp_ATPase_C"/>
</dbReference>
<dbReference type="InterPro" id="IPR050130">
    <property type="entry name" value="ClpA_ClpB"/>
</dbReference>
<dbReference type="PROSITE" id="PS00675">
    <property type="entry name" value="SIGMA54_INTERACT_1"/>
    <property type="match status" value="1"/>
</dbReference>
<dbReference type="PANTHER" id="PTHR11638">
    <property type="entry name" value="ATP-DEPENDENT CLP PROTEASE"/>
    <property type="match status" value="1"/>
</dbReference>
<evidence type="ECO:0000313" key="9">
    <source>
        <dbReference type="Proteomes" id="UP000231198"/>
    </source>
</evidence>
<evidence type="ECO:0000256" key="3">
    <source>
        <dbReference type="ARBA" id="ARBA00023186"/>
    </source>
</evidence>
<dbReference type="Pfam" id="PF00004">
    <property type="entry name" value="AAA"/>
    <property type="match status" value="1"/>
</dbReference>
<dbReference type="InterPro" id="IPR025662">
    <property type="entry name" value="Sigma_54_int_dom_ATP-bd_1"/>
</dbReference>
<protein>
    <submittedName>
        <fullName evidence="8">Uncharacterized protein</fullName>
    </submittedName>
</protein>
<evidence type="ECO:0000259" key="7">
    <source>
        <dbReference type="SMART" id="SM01086"/>
    </source>
</evidence>
<keyword evidence="5" id="KW-0472">Membrane</keyword>
<dbReference type="Proteomes" id="UP000231198">
    <property type="component" value="Unassembled WGS sequence"/>
</dbReference>
<evidence type="ECO:0000256" key="4">
    <source>
        <dbReference type="SAM" id="Coils"/>
    </source>
</evidence>
<feature type="transmembrane region" description="Helical" evidence="5">
    <location>
        <begin position="12"/>
        <end position="31"/>
    </location>
</feature>
<feature type="domain" description="AAA+ ATPase" evidence="6">
    <location>
        <begin position="224"/>
        <end position="365"/>
    </location>
</feature>
<evidence type="ECO:0000256" key="1">
    <source>
        <dbReference type="ARBA" id="ARBA00022741"/>
    </source>
</evidence>
<dbReference type="CDD" id="cd19499">
    <property type="entry name" value="RecA-like_ClpB_Hsp104-like"/>
    <property type="match status" value="1"/>
</dbReference>
<dbReference type="InterPro" id="IPR001270">
    <property type="entry name" value="ClpA/B"/>
</dbReference>
<dbReference type="Gene3D" id="3.40.50.300">
    <property type="entry name" value="P-loop containing nucleotide triphosphate hydrolases"/>
    <property type="match status" value="2"/>
</dbReference>
<dbReference type="EMBL" id="PEZG01000057">
    <property type="protein sequence ID" value="PIS15627.1"/>
    <property type="molecule type" value="Genomic_DNA"/>
</dbReference>
<organism evidence="8 9">
    <name type="scientific">Candidatus Roizmanbacteria bacterium CG09_land_8_20_14_0_10_41_9</name>
    <dbReference type="NCBI Taxonomy" id="1974850"/>
    <lineage>
        <taxon>Bacteria</taxon>
        <taxon>Candidatus Roizmaniibacteriota</taxon>
    </lineage>
</organism>